<reference evidence="2" key="2">
    <citation type="submission" date="2013-10" db="EMBL/GenBank/DDBJ databases">
        <authorList>
            <person name="Aslett M."/>
        </authorList>
    </citation>
    <scope>NUCLEOTIDE SEQUENCE [LARGE SCALE GENOMIC DNA]</scope>
    <source>
        <strain evidence="2">Houghton</strain>
    </source>
</reference>
<dbReference type="AlphaFoldDB" id="U6LNP7"/>
<organism evidence="2 3">
    <name type="scientific">Eimeria brunetti</name>
    <dbReference type="NCBI Taxonomy" id="51314"/>
    <lineage>
        <taxon>Eukaryota</taxon>
        <taxon>Sar</taxon>
        <taxon>Alveolata</taxon>
        <taxon>Apicomplexa</taxon>
        <taxon>Conoidasida</taxon>
        <taxon>Coccidia</taxon>
        <taxon>Eucoccidiorida</taxon>
        <taxon>Eimeriorina</taxon>
        <taxon>Eimeriidae</taxon>
        <taxon>Eimeria</taxon>
    </lineage>
</organism>
<evidence type="ECO:0000256" key="1">
    <source>
        <dbReference type="SAM" id="MobiDB-lite"/>
    </source>
</evidence>
<dbReference type="OrthoDB" id="6108at2759"/>
<proteinExistence type="predicted"/>
<protein>
    <submittedName>
        <fullName evidence="2">Uncharacterized protein</fullName>
    </submittedName>
</protein>
<sequence>MYVVVRNLDRTGFWYKLTSPCGAEETIPGGKETIPGVGWTIPGAEETVPSAPEETVSLLVTSSFSLTDGTERRVYRARILAPKETNPYRAEQQQGPFSFAVLQQQRRTFLQLLYLDTIFPHRETPFRDSPPPTHTDAATAAAAGPAAAASSKSPHGALELQQQQQQQQQRQDRPAAAAAAAVERFAPFGAMAQRSVSFSSPLQLPGSPFVFLLDLLPQQLSQLKGQMIAAGRAQVSPHSPLTVVLLPPSRFAKAPQVYVQLRSNGAPAFGLTRLLEVTRHSFAVYIHPSHCGPQEGLTAPPFDELDWMAWLPIF</sequence>
<dbReference type="EMBL" id="HG713043">
    <property type="protein sequence ID" value="CDJ51937.1"/>
    <property type="molecule type" value="Genomic_DNA"/>
</dbReference>
<gene>
    <name evidence="2" type="ORF">EBH_0045790</name>
</gene>
<accession>U6LNP7</accession>
<evidence type="ECO:0000313" key="3">
    <source>
        <dbReference type="Proteomes" id="UP000030750"/>
    </source>
</evidence>
<name>U6LNP7_9EIME</name>
<keyword evidence="3" id="KW-1185">Reference proteome</keyword>
<feature type="region of interest" description="Disordered" evidence="1">
    <location>
        <begin position="123"/>
        <end position="178"/>
    </location>
</feature>
<feature type="compositionally biased region" description="Low complexity" evidence="1">
    <location>
        <begin position="134"/>
        <end position="178"/>
    </location>
</feature>
<dbReference type="VEuPathDB" id="ToxoDB:EBH_0045790"/>
<evidence type="ECO:0000313" key="2">
    <source>
        <dbReference type="EMBL" id="CDJ51937.1"/>
    </source>
</evidence>
<reference evidence="2" key="1">
    <citation type="submission" date="2013-10" db="EMBL/GenBank/DDBJ databases">
        <title>Genomic analysis of the causative agents of coccidiosis in chickens.</title>
        <authorList>
            <person name="Reid A.J."/>
            <person name="Blake D."/>
            <person name="Billington K."/>
            <person name="Browne H."/>
            <person name="Dunn M."/>
            <person name="Hung S."/>
            <person name="Kawahara F."/>
            <person name="Miranda-Saavedra D."/>
            <person name="Mourier T."/>
            <person name="Nagra H."/>
            <person name="Otto T.D."/>
            <person name="Rawlings N."/>
            <person name="Sanchez A."/>
            <person name="Sanders M."/>
            <person name="Subramaniam C."/>
            <person name="Tay Y."/>
            <person name="Dear P."/>
            <person name="Doerig C."/>
            <person name="Gruber A."/>
            <person name="Parkinson J."/>
            <person name="Shirley M."/>
            <person name="Wan K.L."/>
            <person name="Berriman M."/>
            <person name="Tomley F."/>
            <person name="Pain A."/>
        </authorList>
    </citation>
    <scope>NUCLEOTIDE SEQUENCE [LARGE SCALE GENOMIC DNA]</scope>
    <source>
        <strain evidence="2">Houghton</strain>
    </source>
</reference>
<dbReference type="Proteomes" id="UP000030750">
    <property type="component" value="Unassembled WGS sequence"/>
</dbReference>